<protein>
    <submittedName>
        <fullName evidence="1">Uncharacterized protein</fullName>
    </submittedName>
</protein>
<name>A0A563VJU5_9CYAN</name>
<evidence type="ECO:0000313" key="1">
    <source>
        <dbReference type="EMBL" id="VEP11714.1"/>
    </source>
</evidence>
<organism evidence="1 2">
    <name type="scientific">Hyella patelloides LEGE 07179</name>
    <dbReference type="NCBI Taxonomy" id="945734"/>
    <lineage>
        <taxon>Bacteria</taxon>
        <taxon>Bacillati</taxon>
        <taxon>Cyanobacteriota</taxon>
        <taxon>Cyanophyceae</taxon>
        <taxon>Pleurocapsales</taxon>
        <taxon>Hyellaceae</taxon>
        <taxon>Hyella</taxon>
    </lineage>
</organism>
<gene>
    <name evidence="1" type="ORF">H1P_1150024</name>
</gene>
<keyword evidence="2" id="KW-1185">Reference proteome</keyword>
<dbReference type="EMBL" id="CAACVJ010000019">
    <property type="protein sequence ID" value="VEP11714.1"/>
    <property type="molecule type" value="Genomic_DNA"/>
</dbReference>
<dbReference type="AlphaFoldDB" id="A0A563VJU5"/>
<evidence type="ECO:0000313" key="2">
    <source>
        <dbReference type="Proteomes" id="UP000320055"/>
    </source>
</evidence>
<dbReference type="Proteomes" id="UP000320055">
    <property type="component" value="Unassembled WGS sequence"/>
</dbReference>
<accession>A0A563VJU5</accession>
<reference evidence="1 2" key="1">
    <citation type="submission" date="2019-01" db="EMBL/GenBank/DDBJ databases">
        <authorList>
            <person name="Brito A."/>
        </authorList>
    </citation>
    <scope>NUCLEOTIDE SEQUENCE [LARGE SCALE GENOMIC DNA]</scope>
    <source>
        <strain evidence="1">1</strain>
    </source>
</reference>
<proteinExistence type="predicted"/>
<sequence>MLLRANTIAKLTDCPKLDEEEVFMVYSLSNWRQFCINLV</sequence>